<name>A0A645C0B8_9ZZZZ</name>
<evidence type="ECO:0000256" key="1">
    <source>
        <dbReference type="SAM" id="MobiDB-lite"/>
    </source>
</evidence>
<reference evidence="2" key="1">
    <citation type="submission" date="2019-08" db="EMBL/GenBank/DDBJ databases">
        <authorList>
            <person name="Kucharzyk K."/>
            <person name="Murdoch R.W."/>
            <person name="Higgins S."/>
            <person name="Loffler F."/>
        </authorList>
    </citation>
    <scope>NUCLEOTIDE SEQUENCE</scope>
</reference>
<feature type="region of interest" description="Disordered" evidence="1">
    <location>
        <begin position="1"/>
        <end position="47"/>
    </location>
</feature>
<protein>
    <submittedName>
        <fullName evidence="2">Uncharacterized protein</fullName>
    </submittedName>
</protein>
<accession>A0A645C0B8</accession>
<evidence type="ECO:0000313" key="2">
    <source>
        <dbReference type="EMBL" id="MPM71210.1"/>
    </source>
</evidence>
<dbReference type="EMBL" id="VSSQ01023963">
    <property type="protein sequence ID" value="MPM71210.1"/>
    <property type="molecule type" value="Genomic_DNA"/>
</dbReference>
<comment type="caution">
    <text evidence="2">The sequence shown here is derived from an EMBL/GenBank/DDBJ whole genome shotgun (WGS) entry which is preliminary data.</text>
</comment>
<organism evidence="2">
    <name type="scientific">bioreactor metagenome</name>
    <dbReference type="NCBI Taxonomy" id="1076179"/>
    <lineage>
        <taxon>unclassified sequences</taxon>
        <taxon>metagenomes</taxon>
        <taxon>ecological metagenomes</taxon>
    </lineage>
</organism>
<proteinExistence type="predicted"/>
<sequence length="47" mass="4758">MRRLDGTETGQAAFRNGQMVPAGSEAAGEAGTGLGERRARAVAGVKV</sequence>
<dbReference type="AlphaFoldDB" id="A0A645C0B8"/>
<gene>
    <name evidence="2" type="ORF">SDC9_118173</name>
</gene>